<comment type="caution">
    <text evidence="2">The sequence shown here is derived from an EMBL/GenBank/DDBJ whole genome shotgun (WGS) entry which is preliminary data.</text>
</comment>
<accession>A0ABV1X262</accession>
<sequence>MNRFRREDGWRSGKGRSQGSSNVRAGDNNVIQSIGAGGDVNDVRQDVSERPKDAAVDEVRSTLAEFRVELERIGPNPRDASDPVGAGLRAVDRLDQALGSPVEHRIAIESAVDTIGLVGRSIDTLGGLATAVHHAVSALWP</sequence>
<dbReference type="Proteomes" id="UP001474181">
    <property type="component" value="Unassembled WGS sequence"/>
</dbReference>
<evidence type="ECO:0000313" key="2">
    <source>
        <dbReference type="EMBL" id="MER7183116.1"/>
    </source>
</evidence>
<feature type="region of interest" description="Disordered" evidence="1">
    <location>
        <begin position="1"/>
        <end position="56"/>
    </location>
</feature>
<protein>
    <submittedName>
        <fullName evidence="2">Uncharacterized protein</fullName>
    </submittedName>
</protein>
<keyword evidence="3" id="KW-1185">Reference proteome</keyword>
<organism evidence="2 3">
    <name type="scientific">Streptomyces hyaluromycini</name>
    <dbReference type="NCBI Taxonomy" id="1377993"/>
    <lineage>
        <taxon>Bacteria</taxon>
        <taxon>Bacillati</taxon>
        <taxon>Actinomycetota</taxon>
        <taxon>Actinomycetes</taxon>
        <taxon>Kitasatosporales</taxon>
        <taxon>Streptomycetaceae</taxon>
        <taxon>Streptomyces</taxon>
    </lineage>
</organism>
<name>A0ABV1X262_9ACTN</name>
<gene>
    <name evidence="2" type="ORF">ABT404_27210</name>
</gene>
<feature type="compositionally biased region" description="Basic and acidic residues" evidence="1">
    <location>
        <begin position="41"/>
        <end position="56"/>
    </location>
</feature>
<dbReference type="EMBL" id="JBEPEK010000222">
    <property type="protein sequence ID" value="MER7183116.1"/>
    <property type="molecule type" value="Genomic_DNA"/>
</dbReference>
<dbReference type="RefSeq" id="WP_350784159.1">
    <property type="nucleotide sequence ID" value="NZ_JBEPEK010000222.1"/>
</dbReference>
<reference evidence="2 3" key="1">
    <citation type="submission" date="2024-06" db="EMBL/GenBank/DDBJ databases">
        <title>The Natural Products Discovery Center: Release of the First 8490 Sequenced Strains for Exploring Actinobacteria Biosynthetic Diversity.</title>
        <authorList>
            <person name="Kalkreuter E."/>
            <person name="Kautsar S.A."/>
            <person name="Yang D."/>
            <person name="Bader C.D."/>
            <person name="Teijaro C.N."/>
            <person name="Fluegel L."/>
            <person name="Davis C.M."/>
            <person name="Simpson J.R."/>
            <person name="Lauterbach L."/>
            <person name="Steele A.D."/>
            <person name="Gui C."/>
            <person name="Meng S."/>
            <person name="Li G."/>
            <person name="Viehrig K."/>
            <person name="Ye F."/>
            <person name="Su P."/>
            <person name="Kiefer A.F."/>
            <person name="Nichols A."/>
            <person name="Cepeda A.J."/>
            <person name="Yan W."/>
            <person name="Fan B."/>
            <person name="Jiang Y."/>
            <person name="Adhikari A."/>
            <person name="Zheng C.-J."/>
            <person name="Schuster L."/>
            <person name="Cowan T.M."/>
            <person name="Smanski M.J."/>
            <person name="Chevrette M.G."/>
            <person name="De Carvalho L.P.S."/>
            <person name="Shen B."/>
        </authorList>
    </citation>
    <scope>NUCLEOTIDE SEQUENCE [LARGE SCALE GENOMIC DNA]</scope>
    <source>
        <strain evidence="2 3">NPDC000234</strain>
    </source>
</reference>
<evidence type="ECO:0000313" key="3">
    <source>
        <dbReference type="Proteomes" id="UP001474181"/>
    </source>
</evidence>
<feature type="compositionally biased region" description="Basic and acidic residues" evidence="1">
    <location>
        <begin position="1"/>
        <end position="11"/>
    </location>
</feature>
<evidence type="ECO:0000256" key="1">
    <source>
        <dbReference type="SAM" id="MobiDB-lite"/>
    </source>
</evidence>
<proteinExistence type="predicted"/>